<organism evidence="1 2">
    <name type="scientific">Rotaria socialis</name>
    <dbReference type="NCBI Taxonomy" id="392032"/>
    <lineage>
        <taxon>Eukaryota</taxon>
        <taxon>Metazoa</taxon>
        <taxon>Spiralia</taxon>
        <taxon>Gnathifera</taxon>
        <taxon>Rotifera</taxon>
        <taxon>Eurotatoria</taxon>
        <taxon>Bdelloidea</taxon>
        <taxon>Philodinida</taxon>
        <taxon>Philodinidae</taxon>
        <taxon>Rotaria</taxon>
    </lineage>
</organism>
<accession>A0A821AVS5</accession>
<protein>
    <submittedName>
        <fullName evidence="1">Uncharacterized protein</fullName>
    </submittedName>
</protein>
<dbReference type="PANTHER" id="PTHR16317">
    <property type="entry name" value="INTEGRIN ALPHA REPEAT DOMAIN-CONTAINING"/>
    <property type="match status" value="1"/>
</dbReference>
<evidence type="ECO:0000313" key="2">
    <source>
        <dbReference type="Proteomes" id="UP000663848"/>
    </source>
</evidence>
<comment type="caution">
    <text evidence="1">The sequence shown here is derived from an EMBL/GenBank/DDBJ whole genome shotgun (WGS) entry which is preliminary data.</text>
</comment>
<dbReference type="GO" id="GO:0032006">
    <property type="term" value="P:regulation of TOR signaling"/>
    <property type="evidence" value="ECO:0007669"/>
    <property type="project" value="TreeGrafter"/>
</dbReference>
<sequence>MTFVSPINTITLDCTGNVLPNAILLADVDSTKINKLLVGTQEGELLIFKSNRNPNDVQLWRRAQGLGFITAITVGFLVPKANEPRPIICVVNAEG</sequence>
<reference evidence="1" key="1">
    <citation type="submission" date="2021-02" db="EMBL/GenBank/DDBJ databases">
        <authorList>
            <person name="Nowell W R."/>
        </authorList>
    </citation>
    <scope>NUCLEOTIDE SEQUENCE</scope>
</reference>
<name>A0A821AVS5_9BILA</name>
<dbReference type="EMBL" id="CAJOBR010001172">
    <property type="protein sequence ID" value="CAF4584673.1"/>
    <property type="molecule type" value="Genomic_DNA"/>
</dbReference>
<dbReference type="PANTHER" id="PTHR16317:SF1">
    <property type="entry name" value="KICSTOR COMPLEX PROTEIN ITFG2"/>
    <property type="match status" value="1"/>
</dbReference>
<proteinExistence type="predicted"/>
<dbReference type="AlphaFoldDB" id="A0A821AVS5"/>
<dbReference type="Proteomes" id="UP000663848">
    <property type="component" value="Unassembled WGS sequence"/>
</dbReference>
<dbReference type="InterPro" id="IPR031793">
    <property type="entry name" value="KICSTOR_ITFG2"/>
</dbReference>
<gene>
    <name evidence="1" type="ORF">QYT958_LOCUS10499</name>
</gene>
<evidence type="ECO:0000313" key="1">
    <source>
        <dbReference type="EMBL" id="CAF4584673.1"/>
    </source>
</evidence>
<feature type="non-terminal residue" evidence="1">
    <location>
        <position position="1"/>
    </location>
</feature>